<sequence>MALPRKRLAILSLCFSLLAGIAFRLVAQEDKPLRLDVKLVNIFVNVTDKSGAIVGGLSKDDFKITEDNRPQTIANFERQSEMPLNLTLAIDTSSSTYKDRAIEQQAAKKFVHALLRPQDQMSLLEFDTFVSELTRGFTNKETEIDRGLEHMRGEGGTALYDAIYLGSKSLGKRDGRKILVLVTDGGDTVKGYTYDEAIEEALRNEVMIYSIIDVPIAASAGRDLGGEHALIQLSEDTGGKHFYVDAGGLDKAFAQVSADLRTQYLIGYYPRNQEPGKEFHHIQVTVPRAATESFNIRHKTGYYADPQKSRD</sequence>
<dbReference type="EMBL" id="CP121196">
    <property type="protein sequence ID" value="XBH16666.1"/>
    <property type="molecule type" value="Genomic_DNA"/>
</dbReference>
<evidence type="ECO:0000259" key="2">
    <source>
        <dbReference type="SMART" id="SM00327"/>
    </source>
</evidence>
<dbReference type="SMART" id="SM00327">
    <property type="entry name" value="VWA"/>
    <property type="match status" value="1"/>
</dbReference>
<reference evidence="3" key="1">
    <citation type="submission" date="2023-03" db="EMBL/GenBank/DDBJ databases">
        <title>Edaphobacter sp.</title>
        <authorList>
            <person name="Huber K.J."/>
            <person name="Papendorf J."/>
            <person name="Pilke C."/>
            <person name="Bunk B."/>
            <person name="Sproeer C."/>
            <person name="Pester M."/>
        </authorList>
    </citation>
    <scope>NUCLEOTIDE SEQUENCE</scope>
    <source>
        <strain evidence="3">DSM 110680</strain>
    </source>
</reference>
<organism evidence="3">
    <name type="scientific">Telmatobacter sp. DSM 110680</name>
    <dbReference type="NCBI Taxonomy" id="3036704"/>
    <lineage>
        <taxon>Bacteria</taxon>
        <taxon>Pseudomonadati</taxon>
        <taxon>Acidobacteriota</taxon>
        <taxon>Terriglobia</taxon>
        <taxon>Terriglobales</taxon>
        <taxon>Acidobacteriaceae</taxon>
        <taxon>Telmatobacter</taxon>
    </lineage>
</organism>
<feature type="domain" description="VWFA" evidence="2">
    <location>
        <begin position="83"/>
        <end position="261"/>
    </location>
</feature>
<dbReference type="InterPro" id="IPR036465">
    <property type="entry name" value="vWFA_dom_sf"/>
</dbReference>
<protein>
    <submittedName>
        <fullName evidence="3">VWA domain-containing protein</fullName>
    </submittedName>
</protein>
<feature type="signal peptide" evidence="1">
    <location>
        <begin position="1"/>
        <end position="27"/>
    </location>
</feature>
<dbReference type="CDD" id="cd00198">
    <property type="entry name" value="vWFA"/>
    <property type="match status" value="1"/>
</dbReference>
<dbReference type="InterPro" id="IPR017802">
    <property type="entry name" value="VWFA-rel_acidobac-type"/>
</dbReference>
<dbReference type="AlphaFoldDB" id="A0AAU7DIT9"/>
<gene>
    <name evidence="3" type="ORF">P8935_19080</name>
</gene>
<dbReference type="InterPro" id="IPR002035">
    <property type="entry name" value="VWF_A"/>
</dbReference>
<evidence type="ECO:0000256" key="1">
    <source>
        <dbReference type="SAM" id="SignalP"/>
    </source>
</evidence>
<dbReference type="Gene3D" id="3.40.50.410">
    <property type="entry name" value="von Willebrand factor, type A domain"/>
    <property type="match status" value="1"/>
</dbReference>
<dbReference type="RefSeq" id="WP_348261895.1">
    <property type="nucleotide sequence ID" value="NZ_CP121196.1"/>
</dbReference>
<name>A0AAU7DIT9_9BACT</name>
<dbReference type="NCBIfam" id="TIGR03436">
    <property type="entry name" value="acidobact_VWFA"/>
    <property type="match status" value="1"/>
</dbReference>
<accession>A0AAU7DIT9</accession>
<evidence type="ECO:0000313" key="3">
    <source>
        <dbReference type="EMBL" id="XBH16666.1"/>
    </source>
</evidence>
<dbReference type="SUPFAM" id="SSF53300">
    <property type="entry name" value="vWA-like"/>
    <property type="match status" value="1"/>
</dbReference>
<feature type="chain" id="PRO_5043907706" evidence="1">
    <location>
        <begin position="28"/>
        <end position="311"/>
    </location>
</feature>
<proteinExistence type="predicted"/>
<keyword evidence="1" id="KW-0732">Signal</keyword>
<dbReference type="Pfam" id="PF13519">
    <property type="entry name" value="VWA_2"/>
    <property type="match status" value="1"/>
</dbReference>